<gene>
    <name evidence="3" type="ORF">HCJ96_11615</name>
</gene>
<dbReference type="PANTHER" id="PTHR31793:SF27">
    <property type="entry name" value="NOVEL THIOESTERASE SUPERFAMILY DOMAIN AND SAPOSIN A-TYPE DOMAIN CONTAINING PROTEIN (0610012H03RIK)"/>
    <property type="match status" value="1"/>
</dbReference>
<comment type="similarity">
    <text evidence="1">Belongs to the 4-hydroxybenzoyl-CoA thioesterase family.</text>
</comment>
<proteinExistence type="inferred from homology"/>
<dbReference type="CDD" id="cd00586">
    <property type="entry name" value="4HBT"/>
    <property type="match status" value="1"/>
</dbReference>
<dbReference type="SUPFAM" id="SSF54637">
    <property type="entry name" value="Thioesterase/thiol ester dehydrase-isomerase"/>
    <property type="match status" value="1"/>
</dbReference>
<dbReference type="Pfam" id="PF13279">
    <property type="entry name" value="4HBT_2"/>
    <property type="match status" value="1"/>
</dbReference>
<dbReference type="InterPro" id="IPR050563">
    <property type="entry name" value="4-hydroxybenzoyl-CoA_TE"/>
</dbReference>
<evidence type="ECO:0000313" key="4">
    <source>
        <dbReference type="Proteomes" id="UP000709336"/>
    </source>
</evidence>
<sequence>MKRVALNYEIPFFDVDTYRIVWHGNYPKYIEMARCALLNQLGCPYSVMEENGFFFPIVDIQVKYIKPLLFEQKVVIEAWLAEWENRLIIKYVIKDQATGEVYTKAKTKQFAVSVSDHVTHYVSPPFLVNAVDAWLKQHESA</sequence>
<name>A0ABX1R600_9ALTE</name>
<organism evidence="3 4">
    <name type="scientific">Alteromonas ponticola</name>
    <dbReference type="NCBI Taxonomy" id="2720613"/>
    <lineage>
        <taxon>Bacteria</taxon>
        <taxon>Pseudomonadati</taxon>
        <taxon>Pseudomonadota</taxon>
        <taxon>Gammaproteobacteria</taxon>
        <taxon>Alteromonadales</taxon>
        <taxon>Alteromonadaceae</taxon>
        <taxon>Alteromonas/Salinimonas group</taxon>
        <taxon>Alteromonas</taxon>
    </lineage>
</organism>
<dbReference type="Gene3D" id="3.10.129.10">
    <property type="entry name" value="Hotdog Thioesterase"/>
    <property type="match status" value="1"/>
</dbReference>
<comment type="caution">
    <text evidence="3">The sequence shown here is derived from an EMBL/GenBank/DDBJ whole genome shotgun (WGS) entry which is preliminary data.</text>
</comment>
<dbReference type="Proteomes" id="UP000709336">
    <property type="component" value="Unassembled WGS sequence"/>
</dbReference>
<evidence type="ECO:0000256" key="1">
    <source>
        <dbReference type="ARBA" id="ARBA00005953"/>
    </source>
</evidence>
<evidence type="ECO:0000313" key="3">
    <source>
        <dbReference type="EMBL" id="NMH60673.1"/>
    </source>
</evidence>
<protein>
    <submittedName>
        <fullName evidence="3">Acyl-CoA thioesterase</fullName>
    </submittedName>
</protein>
<dbReference type="RefSeq" id="WP_169211238.1">
    <property type="nucleotide sequence ID" value="NZ_JAATNW010000006.1"/>
</dbReference>
<reference evidence="3 4" key="1">
    <citation type="submission" date="2020-03" db="EMBL/GenBank/DDBJ databases">
        <title>Alteromonas ponticola sp. nov., isolated from seawater.</title>
        <authorList>
            <person name="Yoon J.-H."/>
            <person name="Kim Y.-O."/>
        </authorList>
    </citation>
    <scope>NUCLEOTIDE SEQUENCE [LARGE SCALE GENOMIC DNA]</scope>
    <source>
        <strain evidence="3 4">MYP5</strain>
    </source>
</reference>
<keyword evidence="4" id="KW-1185">Reference proteome</keyword>
<keyword evidence="2" id="KW-0378">Hydrolase</keyword>
<dbReference type="InterPro" id="IPR029069">
    <property type="entry name" value="HotDog_dom_sf"/>
</dbReference>
<accession>A0ABX1R600</accession>
<dbReference type="EMBL" id="JAATNW010000006">
    <property type="protein sequence ID" value="NMH60673.1"/>
    <property type="molecule type" value="Genomic_DNA"/>
</dbReference>
<evidence type="ECO:0000256" key="2">
    <source>
        <dbReference type="ARBA" id="ARBA00022801"/>
    </source>
</evidence>
<dbReference type="PANTHER" id="PTHR31793">
    <property type="entry name" value="4-HYDROXYBENZOYL-COA THIOESTERASE FAMILY MEMBER"/>
    <property type="match status" value="1"/>
</dbReference>